<protein>
    <submittedName>
        <fullName evidence="2">Uncharacterized protein</fullName>
    </submittedName>
</protein>
<sequence>MVPGSPPPLPRRSLPDRRYANRPPRLFCELFREKLAKQRMQAVRKEDGERNAKDLGVVKYVGSSAVGFISIILVSSMLGTASDHTLTLRYFLNTDRNSSATRIRILTSGITNFRATNLIRVLTLLIYILAVSFIVSAGLLITGWDFVTEGLCRTAIDHVSSGTSHFKSSSSQKSSLEPLFPLLAYVKGQAIDTRQHGSLQPWLHDHLTSVDISSVPGLGGPSNQTRPGYQQIPRYVPIEIRLDTTIEITSFSMRDTDDMGSQEAETNAFGELDPLELFSDWLRNACSCRMPLPVRRAVLVALTELGFRRWDEENRRLEGADIHLAQGCPYRLEGLEEGIKLRDL</sequence>
<evidence type="ECO:0000256" key="1">
    <source>
        <dbReference type="SAM" id="Phobius"/>
    </source>
</evidence>
<name>A0AA39RB92_9LECA</name>
<keyword evidence="1" id="KW-0472">Membrane</keyword>
<accession>A0AA39RB92</accession>
<keyword evidence="1" id="KW-0812">Transmembrane</keyword>
<dbReference type="Proteomes" id="UP001166286">
    <property type="component" value="Unassembled WGS sequence"/>
</dbReference>
<organism evidence="2 3">
    <name type="scientific">Cladonia borealis</name>
    <dbReference type="NCBI Taxonomy" id="184061"/>
    <lineage>
        <taxon>Eukaryota</taxon>
        <taxon>Fungi</taxon>
        <taxon>Dikarya</taxon>
        <taxon>Ascomycota</taxon>
        <taxon>Pezizomycotina</taxon>
        <taxon>Lecanoromycetes</taxon>
        <taxon>OSLEUM clade</taxon>
        <taxon>Lecanoromycetidae</taxon>
        <taxon>Lecanorales</taxon>
        <taxon>Lecanorineae</taxon>
        <taxon>Cladoniaceae</taxon>
        <taxon>Cladonia</taxon>
    </lineage>
</organism>
<proteinExistence type="predicted"/>
<evidence type="ECO:0000313" key="2">
    <source>
        <dbReference type="EMBL" id="KAK0517565.1"/>
    </source>
</evidence>
<dbReference type="EMBL" id="JAFEKC020000001">
    <property type="protein sequence ID" value="KAK0517565.1"/>
    <property type="molecule type" value="Genomic_DNA"/>
</dbReference>
<gene>
    <name evidence="2" type="ORF">JMJ35_000720</name>
</gene>
<keyword evidence="3" id="KW-1185">Reference proteome</keyword>
<feature type="transmembrane region" description="Helical" evidence="1">
    <location>
        <begin position="60"/>
        <end position="81"/>
    </location>
</feature>
<keyword evidence="1" id="KW-1133">Transmembrane helix</keyword>
<reference evidence="2" key="1">
    <citation type="submission" date="2023-03" db="EMBL/GenBank/DDBJ databases">
        <title>Complete genome of Cladonia borealis.</title>
        <authorList>
            <person name="Park H."/>
        </authorList>
    </citation>
    <scope>NUCLEOTIDE SEQUENCE</scope>
    <source>
        <strain evidence="2">ANT050790</strain>
    </source>
</reference>
<feature type="transmembrane region" description="Helical" evidence="1">
    <location>
        <begin position="124"/>
        <end position="144"/>
    </location>
</feature>
<comment type="caution">
    <text evidence="2">The sequence shown here is derived from an EMBL/GenBank/DDBJ whole genome shotgun (WGS) entry which is preliminary data.</text>
</comment>
<dbReference type="AlphaFoldDB" id="A0AA39RB92"/>
<evidence type="ECO:0000313" key="3">
    <source>
        <dbReference type="Proteomes" id="UP001166286"/>
    </source>
</evidence>